<accession>A0ABP9FW23</accession>
<reference evidence="2" key="1">
    <citation type="journal article" date="2019" name="Int. J. Syst. Evol. Microbiol.">
        <title>The Global Catalogue of Microorganisms (GCM) 10K type strain sequencing project: providing services to taxonomists for standard genome sequencing and annotation.</title>
        <authorList>
            <consortium name="The Broad Institute Genomics Platform"/>
            <consortium name="The Broad Institute Genome Sequencing Center for Infectious Disease"/>
            <person name="Wu L."/>
            <person name="Ma J."/>
        </authorList>
    </citation>
    <scope>NUCLEOTIDE SEQUENCE [LARGE SCALE GENOMIC DNA]</scope>
    <source>
        <strain evidence="2">JCM 18283</strain>
    </source>
</reference>
<proteinExistence type="predicted"/>
<dbReference type="Proteomes" id="UP001501436">
    <property type="component" value="Unassembled WGS sequence"/>
</dbReference>
<gene>
    <name evidence="1" type="ORF">GCM10023313_23020</name>
</gene>
<sequence>MAGSNQNSDNLEKEFIELVKHSRRGKLKVYIDMSAGVDKIYRMLQEAMCC</sequence>
<dbReference type="EMBL" id="BAABJI010000002">
    <property type="protein sequence ID" value="GAA4918772.1"/>
    <property type="molecule type" value="Genomic_DNA"/>
</dbReference>
<comment type="caution">
    <text evidence="1">The sequence shown here is derived from an EMBL/GenBank/DDBJ whole genome shotgun (WGS) entry which is preliminary data.</text>
</comment>
<dbReference type="RefSeq" id="WP_345332857.1">
    <property type="nucleotide sequence ID" value="NZ_BAABJI010000002.1"/>
</dbReference>
<protein>
    <submittedName>
        <fullName evidence="1">Uncharacterized protein</fullName>
    </submittedName>
</protein>
<organism evidence="1 2">
    <name type="scientific">Mucilaginibacter defluvii</name>
    <dbReference type="NCBI Taxonomy" id="1196019"/>
    <lineage>
        <taxon>Bacteria</taxon>
        <taxon>Pseudomonadati</taxon>
        <taxon>Bacteroidota</taxon>
        <taxon>Sphingobacteriia</taxon>
        <taxon>Sphingobacteriales</taxon>
        <taxon>Sphingobacteriaceae</taxon>
        <taxon>Mucilaginibacter</taxon>
    </lineage>
</organism>
<evidence type="ECO:0000313" key="1">
    <source>
        <dbReference type="EMBL" id="GAA4918772.1"/>
    </source>
</evidence>
<name>A0ABP9FW23_9SPHI</name>
<evidence type="ECO:0000313" key="2">
    <source>
        <dbReference type="Proteomes" id="UP001501436"/>
    </source>
</evidence>
<keyword evidence="2" id="KW-1185">Reference proteome</keyword>